<sequence length="164" mass="17886">MPGVRFAPPGHTRPQISQQARTSRARGPKTTATRAEQRYVLRPRAKDDRHGGVPGVRFAPPGHTRPQISQQARTSRARGPKTTATRAEQRYVLRPRAKDDRHGGVPGVRFAPPGHTRPQISQQARTSRARGPKTTATRAEQRGTSCARGPKTTHDGARVRCGAG</sequence>
<name>F5XGM5_MICPN</name>
<organism evidence="2 3">
    <name type="scientific">Microlunatus phosphovorus (strain ATCC 700054 / DSM 10555 / JCM 9379 / NBRC 101784 / NCIMB 13414 / VKM Ac-1990 / NM-1)</name>
    <dbReference type="NCBI Taxonomy" id="1032480"/>
    <lineage>
        <taxon>Bacteria</taxon>
        <taxon>Bacillati</taxon>
        <taxon>Actinomycetota</taxon>
        <taxon>Actinomycetes</taxon>
        <taxon>Propionibacteriales</taxon>
        <taxon>Propionibacteriaceae</taxon>
        <taxon>Microlunatus</taxon>
    </lineage>
</organism>
<feature type="compositionally biased region" description="Basic and acidic residues" evidence="1">
    <location>
        <begin position="35"/>
        <end position="51"/>
    </location>
</feature>
<keyword evidence="3" id="KW-1185">Reference proteome</keyword>
<feature type="region of interest" description="Disordered" evidence="1">
    <location>
        <begin position="1"/>
        <end position="164"/>
    </location>
</feature>
<gene>
    <name evidence="2" type="ordered locus">MLP_24930</name>
</gene>
<feature type="compositionally biased region" description="Basic and acidic residues" evidence="1">
    <location>
        <begin position="87"/>
        <end position="103"/>
    </location>
</feature>
<dbReference type="EMBL" id="AP012204">
    <property type="protein sequence ID" value="BAK35507.1"/>
    <property type="molecule type" value="Genomic_DNA"/>
</dbReference>
<dbReference type="AlphaFoldDB" id="F5XGM5"/>
<evidence type="ECO:0000313" key="3">
    <source>
        <dbReference type="Proteomes" id="UP000007947"/>
    </source>
</evidence>
<dbReference type="KEGG" id="mph:MLP_24930"/>
<dbReference type="Proteomes" id="UP000007947">
    <property type="component" value="Chromosome"/>
</dbReference>
<accession>F5XGM5</accession>
<proteinExistence type="predicted"/>
<evidence type="ECO:0000313" key="2">
    <source>
        <dbReference type="EMBL" id="BAK35507.1"/>
    </source>
</evidence>
<evidence type="ECO:0000256" key="1">
    <source>
        <dbReference type="SAM" id="MobiDB-lite"/>
    </source>
</evidence>
<feature type="compositionally biased region" description="Polar residues" evidence="1">
    <location>
        <begin position="134"/>
        <end position="144"/>
    </location>
</feature>
<protein>
    <submittedName>
        <fullName evidence="2">Uncharacterized protein</fullName>
    </submittedName>
</protein>
<reference evidence="2 3" key="1">
    <citation type="submission" date="2011-05" db="EMBL/GenBank/DDBJ databases">
        <title>Whole genome sequence of Microlunatus phosphovorus NM-1.</title>
        <authorList>
            <person name="Hosoyama A."/>
            <person name="Sasaki K."/>
            <person name="Harada T."/>
            <person name="Igarashi R."/>
            <person name="Kawakoshi A."/>
            <person name="Sasagawa M."/>
            <person name="Fukada J."/>
            <person name="Nakamura S."/>
            <person name="Katano Y."/>
            <person name="Hanada S."/>
            <person name="Kamagata Y."/>
            <person name="Nakamura N."/>
            <person name="Yamazaki S."/>
            <person name="Fujita N."/>
        </authorList>
    </citation>
    <scope>NUCLEOTIDE SEQUENCE [LARGE SCALE GENOMIC DNA]</scope>
    <source>
        <strain evidence="3">ATCC 700054 / DSM 10555 / JCM 9379 / NBRC 101784 / NCIMB 13414 / VKM Ac-1990 / NM-1</strain>
    </source>
</reference>
<dbReference type="HOGENOM" id="CLU_1617131_0_0_11"/>